<evidence type="ECO:0000313" key="2">
    <source>
        <dbReference type="Proteomes" id="UP000005959"/>
    </source>
</evidence>
<dbReference type="HOGENOM" id="CLU_3099420_0_0_6"/>
<dbReference type="AlphaFoldDB" id="G9Y3J6"/>
<dbReference type="Proteomes" id="UP000005959">
    <property type="component" value="Unassembled WGS sequence"/>
</dbReference>
<dbReference type="EMBL" id="AGCI01000017">
    <property type="protein sequence ID" value="EHM45544.1"/>
    <property type="molecule type" value="Genomic_DNA"/>
</dbReference>
<accession>G9Y3J6</accession>
<sequence length="51" mass="5835">MPEIRRIVLISRLFAQKNVSYCDLNCIFLLLGYSYSSGARHLTPNEFISLA</sequence>
<organism evidence="1 2">
    <name type="scientific">Hafnia alvei ATCC 51873</name>
    <dbReference type="NCBI Taxonomy" id="1002364"/>
    <lineage>
        <taxon>Bacteria</taxon>
        <taxon>Pseudomonadati</taxon>
        <taxon>Pseudomonadota</taxon>
        <taxon>Gammaproteobacteria</taxon>
        <taxon>Enterobacterales</taxon>
        <taxon>Hafniaceae</taxon>
        <taxon>Hafnia</taxon>
    </lineage>
</organism>
<comment type="caution">
    <text evidence="1">The sequence shown here is derived from an EMBL/GenBank/DDBJ whole genome shotgun (WGS) entry which is preliminary data.</text>
</comment>
<protein>
    <submittedName>
        <fullName evidence="1">Uncharacterized protein</fullName>
    </submittedName>
</protein>
<evidence type="ECO:0000313" key="1">
    <source>
        <dbReference type="EMBL" id="EHM45544.1"/>
    </source>
</evidence>
<gene>
    <name evidence="1" type="ORF">HMPREF0454_01083</name>
</gene>
<name>G9Y3J6_HAFAL</name>
<proteinExistence type="predicted"/>
<reference evidence="1 2" key="1">
    <citation type="submission" date="2011-08" db="EMBL/GenBank/DDBJ databases">
        <authorList>
            <person name="Weinstock G."/>
            <person name="Sodergren E."/>
            <person name="Clifton S."/>
            <person name="Fulton L."/>
            <person name="Fulton B."/>
            <person name="Courtney L."/>
            <person name="Fronick C."/>
            <person name="Harrison M."/>
            <person name="Strong C."/>
            <person name="Farmer C."/>
            <person name="Delahaunty K."/>
            <person name="Markovic C."/>
            <person name="Hall O."/>
            <person name="Minx P."/>
            <person name="Tomlinson C."/>
            <person name="Mitreva M."/>
            <person name="Hou S."/>
            <person name="Chen J."/>
            <person name="Wollam A."/>
            <person name="Pepin K.H."/>
            <person name="Johnson M."/>
            <person name="Bhonagiri V."/>
            <person name="Zhang X."/>
            <person name="Suruliraj S."/>
            <person name="Warren W."/>
            <person name="Chinwalla A."/>
            <person name="Mardis E.R."/>
            <person name="Wilson R.K."/>
        </authorList>
    </citation>
    <scope>NUCLEOTIDE SEQUENCE [LARGE SCALE GENOMIC DNA]</scope>
    <source>
        <strain evidence="1 2">ATCC 51873</strain>
    </source>
</reference>